<dbReference type="GeneID" id="106077817"/>
<evidence type="ECO:0000313" key="7">
    <source>
        <dbReference type="RefSeq" id="XP_055865263.1"/>
    </source>
</evidence>
<protein>
    <submittedName>
        <fullName evidence="3 4">Uncharacterized protein LOC106077817 isoform X1</fullName>
    </submittedName>
</protein>
<keyword evidence="2" id="KW-1185">Reference proteome</keyword>
<name>A0A9W2YRK2_BIOGL</name>
<gene>
    <name evidence="3 4 5 6 7" type="primary">LOC106077817</name>
</gene>
<dbReference type="RefSeq" id="XP_055865262.1">
    <property type="nucleotide sequence ID" value="XM_056009287.1"/>
</dbReference>
<evidence type="ECO:0000313" key="5">
    <source>
        <dbReference type="RefSeq" id="XP_055865261.1"/>
    </source>
</evidence>
<feature type="region of interest" description="Disordered" evidence="1">
    <location>
        <begin position="80"/>
        <end position="135"/>
    </location>
</feature>
<dbReference type="AlphaFoldDB" id="A0A9W2YRK2"/>
<feature type="region of interest" description="Disordered" evidence="1">
    <location>
        <begin position="151"/>
        <end position="175"/>
    </location>
</feature>
<dbReference type="Proteomes" id="UP001165740">
    <property type="component" value="Chromosome 13"/>
</dbReference>
<feature type="compositionally biased region" description="Acidic residues" evidence="1">
    <location>
        <begin position="152"/>
        <end position="163"/>
    </location>
</feature>
<dbReference type="RefSeq" id="XP_055865259.1">
    <property type="nucleotide sequence ID" value="XM_056009284.1"/>
</dbReference>
<evidence type="ECO:0000256" key="1">
    <source>
        <dbReference type="SAM" id="MobiDB-lite"/>
    </source>
</evidence>
<evidence type="ECO:0000313" key="3">
    <source>
        <dbReference type="RefSeq" id="XP_055865259.1"/>
    </source>
</evidence>
<evidence type="ECO:0000313" key="4">
    <source>
        <dbReference type="RefSeq" id="XP_055865260.1"/>
    </source>
</evidence>
<accession>A0A9W2YRK2</accession>
<reference evidence="3 4" key="1">
    <citation type="submission" date="2025-04" db="UniProtKB">
        <authorList>
            <consortium name="RefSeq"/>
        </authorList>
    </citation>
    <scope>IDENTIFICATION</scope>
</reference>
<dbReference type="RefSeq" id="XP_055865260.1">
    <property type="nucleotide sequence ID" value="XM_056009285.1"/>
</dbReference>
<organism evidence="2 4">
    <name type="scientific">Biomphalaria glabrata</name>
    <name type="common">Bloodfluke planorb</name>
    <name type="synonym">Freshwater snail</name>
    <dbReference type="NCBI Taxonomy" id="6526"/>
    <lineage>
        <taxon>Eukaryota</taxon>
        <taxon>Metazoa</taxon>
        <taxon>Spiralia</taxon>
        <taxon>Lophotrochozoa</taxon>
        <taxon>Mollusca</taxon>
        <taxon>Gastropoda</taxon>
        <taxon>Heterobranchia</taxon>
        <taxon>Euthyneura</taxon>
        <taxon>Panpulmonata</taxon>
        <taxon>Hygrophila</taxon>
        <taxon>Lymnaeoidea</taxon>
        <taxon>Planorbidae</taxon>
        <taxon>Biomphalaria</taxon>
    </lineage>
</organism>
<feature type="compositionally biased region" description="Acidic residues" evidence="1">
    <location>
        <begin position="112"/>
        <end position="135"/>
    </location>
</feature>
<evidence type="ECO:0000313" key="2">
    <source>
        <dbReference type="Proteomes" id="UP001165740"/>
    </source>
</evidence>
<evidence type="ECO:0000313" key="6">
    <source>
        <dbReference type="RefSeq" id="XP_055865262.1"/>
    </source>
</evidence>
<dbReference type="RefSeq" id="XP_055865261.1">
    <property type="nucleotide sequence ID" value="XM_056009286.1"/>
</dbReference>
<sequence>MATAFFKDYFTVIRRMIFGYLAYVTLSTVKDLTLVCFIEMVQEPTISHEMESVTLKTDREYDSGQTEGVRISYRKSEFEDYKSSTKNAEPDLEDADVNKDAEITQNCKQIHEDEDIDDSEDEKDEEVNDSEHDEEDKIFIIQDYKNEKDIYDTFDDTKEDEDVSDKKEKDEEEPLMEPEKIVIFYTLEDDQIRREIRKMCRDYKEMADMFNNIETLIDQETKDFPKSTLSSQAKQLLKTLMDPEKHEILISFLLYSTDYNIQVNYRKTMVILQKIFKDLQTSGRSIDTIQMILRSILKKAGMHSGLFSALR</sequence>
<proteinExistence type="predicted"/>
<dbReference type="RefSeq" id="XP_055865263.1">
    <property type="nucleotide sequence ID" value="XM_056009288.1"/>
</dbReference>